<keyword evidence="1" id="KW-1133">Transmembrane helix</keyword>
<sequence>MESSILYVIGGIIVFVLIGVFVLKFLLRSAFKKFGFDKNTLSQMGEKATNLYKTENMQNATRNTASGTRQMDYADYMKEPKKDTAGWEKFLVYIHGWREPVEVLKNGNLEGYLLDIEVKPAGIFTGDFINPLGGLSIVRNCYFPKSHLQSFGKYTQMMVLYNPKNPLEIIPDPENENWHYEVK</sequence>
<evidence type="ECO:0000256" key="1">
    <source>
        <dbReference type="SAM" id="Phobius"/>
    </source>
</evidence>
<keyword evidence="1" id="KW-0812">Transmembrane</keyword>
<organism evidence="2 3">
    <name type="scientific">Parapedobacter defluvii</name>
    <dbReference type="NCBI Taxonomy" id="2045106"/>
    <lineage>
        <taxon>Bacteria</taxon>
        <taxon>Pseudomonadati</taxon>
        <taxon>Bacteroidota</taxon>
        <taxon>Sphingobacteriia</taxon>
        <taxon>Sphingobacteriales</taxon>
        <taxon>Sphingobacteriaceae</taxon>
        <taxon>Parapedobacter</taxon>
    </lineage>
</organism>
<dbReference type="EMBL" id="BMIK01000033">
    <property type="protein sequence ID" value="GGC49340.1"/>
    <property type="molecule type" value="Genomic_DNA"/>
</dbReference>
<comment type="caution">
    <text evidence="2">The sequence shown here is derived from an EMBL/GenBank/DDBJ whole genome shotgun (WGS) entry which is preliminary data.</text>
</comment>
<evidence type="ECO:0000313" key="2">
    <source>
        <dbReference type="EMBL" id="GGC49340.1"/>
    </source>
</evidence>
<evidence type="ECO:0008006" key="4">
    <source>
        <dbReference type="Google" id="ProtNLM"/>
    </source>
</evidence>
<name>A0ABQ1MYY5_9SPHI</name>
<proteinExistence type="predicted"/>
<protein>
    <recommendedName>
        <fullName evidence="4">GyrI-like small molecule binding domain-containing protein</fullName>
    </recommendedName>
</protein>
<keyword evidence="3" id="KW-1185">Reference proteome</keyword>
<reference evidence="3" key="1">
    <citation type="journal article" date="2019" name="Int. J. Syst. Evol. Microbiol.">
        <title>The Global Catalogue of Microorganisms (GCM) 10K type strain sequencing project: providing services to taxonomists for standard genome sequencing and annotation.</title>
        <authorList>
            <consortium name="The Broad Institute Genomics Platform"/>
            <consortium name="The Broad Institute Genome Sequencing Center for Infectious Disease"/>
            <person name="Wu L."/>
            <person name="Ma J."/>
        </authorList>
    </citation>
    <scope>NUCLEOTIDE SEQUENCE [LARGE SCALE GENOMIC DNA]</scope>
    <source>
        <strain evidence="3">CGMCC 1.15342</strain>
    </source>
</reference>
<dbReference type="RefSeq" id="WP_188753936.1">
    <property type="nucleotide sequence ID" value="NZ_BMIK01000033.1"/>
</dbReference>
<dbReference type="Proteomes" id="UP000597338">
    <property type="component" value="Unassembled WGS sequence"/>
</dbReference>
<evidence type="ECO:0000313" key="3">
    <source>
        <dbReference type="Proteomes" id="UP000597338"/>
    </source>
</evidence>
<keyword evidence="1" id="KW-0472">Membrane</keyword>
<accession>A0ABQ1MYY5</accession>
<gene>
    <name evidence="2" type="ORF">GCM10011386_47050</name>
</gene>
<feature type="transmembrane region" description="Helical" evidence="1">
    <location>
        <begin position="6"/>
        <end position="27"/>
    </location>
</feature>